<evidence type="ECO:0000256" key="15">
    <source>
        <dbReference type="HAMAP-Rule" id="MF_00012"/>
    </source>
</evidence>
<comment type="caution">
    <text evidence="18">The sequence shown here is derived from an EMBL/GenBank/DDBJ whole genome shotgun (WGS) entry which is preliminary data.</text>
</comment>
<keyword evidence="3 15" id="KW-0028">Amino-acid biosynthesis</keyword>
<accession>A0ABX0PBD5</accession>
<keyword evidence="10 15" id="KW-0100">Branched-chain amino acid biosynthesis</keyword>
<evidence type="ECO:0000256" key="11">
    <source>
        <dbReference type="ARBA" id="ARBA00029304"/>
    </source>
</evidence>
<keyword evidence="9 15" id="KW-0456">Lyase</keyword>
<keyword evidence="8 15" id="KW-0411">Iron-sulfur</keyword>
<keyword evidence="4 15" id="KW-0001">2Fe-2S</keyword>
<feature type="binding site" description="via carbamate group" evidence="15">
    <location>
        <position position="129"/>
    </location>
    <ligand>
        <name>Mg(2+)</name>
        <dbReference type="ChEBI" id="CHEBI:18420"/>
    </ligand>
</feature>
<dbReference type="PROSITE" id="PS00887">
    <property type="entry name" value="ILVD_EDD_2"/>
    <property type="match status" value="1"/>
</dbReference>
<dbReference type="Pfam" id="PF00920">
    <property type="entry name" value="ILVD_EDD_N"/>
    <property type="match status" value="1"/>
</dbReference>
<dbReference type="EMBL" id="JAAQOM010000004">
    <property type="protein sequence ID" value="NIA53848.1"/>
    <property type="molecule type" value="Genomic_DNA"/>
</dbReference>
<comment type="cofactor">
    <cofactor evidence="1 15">
        <name>Mg(2+)</name>
        <dbReference type="ChEBI" id="CHEBI:18420"/>
    </cofactor>
</comment>
<feature type="binding site" evidence="15">
    <location>
        <position position="451"/>
    </location>
    <ligand>
        <name>Mg(2+)</name>
        <dbReference type="ChEBI" id="CHEBI:18420"/>
    </ligand>
</feature>
<evidence type="ECO:0000256" key="10">
    <source>
        <dbReference type="ARBA" id="ARBA00023304"/>
    </source>
</evidence>
<dbReference type="PANTHER" id="PTHR21000:SF5">
    <property type="entry name" value="DIHYDROXY-ACID DEHYDRATASE, MITOCHONDRIAL"/>
    <property type="match status" value="1"/>
</dbReference>
<organism evidence="18 19">
    <name type="scientific">Telluria antibiotica</name>
    <dbReference type="NCBI Taxonomy" id="2717319"/>
    <lineage>
        <taxon>Bacteria</taxon>
        <taxon>Pseudomonadati</taxon>
        <taxon>Pseudomonadota</taxon>
        <taxon>Betaproteobacteria</taxon>
        <taxon>Burkholderiales</taxon>
        <taxon>Oxalobacteraceae</taxon>
        <taxon>Telluria group</taxon>
        <taxon>Telluria</taxon>
    </lineage>
</organism>
<reference evidence="18 19" key="1">
    <citation type="submission" date="2020-03" db="EMBL/GenBank/DDBJ databases">
        <title>Genome sequence of strain Massilia sp. TW-1.</title>
        <authorList>
            <person name="Chaudhary D.K."/>
        </authorList>
    </citation>
    <scope>NUCLEOTIDE SEQUENCE [LARGE SCALE GENOMIC DNA]</scope>
    <source>
        <strain evidence="18 19">TW-1</strain>
    </source>
</reference>
<evidence type="ECO:0000256" key="13">
    <source>
        <dbReference type="ARBA" id="ARBA00029437"/>
    </source>
</evidence>
<dbReference type="InterPro" id="IPR004404">
    <property type="entry name" value="DihydroxyA_deHydtase"/>
</dbReference>
<feature type="modified residue" description="N6-carboxylysine" evidence="15">
    <location>
        <position position="129"/>
    </location>
</feature>
<dbReference type="NCBIfam" id="NF002068">
    <property type="entry name" value="PRK00911.1"/>
    <property type="match status" value="1"/>
</dbReference>
<comment type="cofactor">
    <cofactor evidence="15">
        <name>[2Fe-2S] cluster</name>
        <dbReference type="ChEBI" id="CHEBI:190135"/>
    </cofactor>
    <text evidence="15">Binds 1 [2Fe-2S] cluster per subunit. This cluster acts as a Lewis acid cofactor.</text>
</comment>
<dbReference type="EC" id="4.2.1.9" evidence="14 15"/>
<dbReference type="PANTHER" id="PTHR21000">
    <property type="entry name" value="DIHYDROXY-ACID DEHYDRATASE DAD"/>
    <property type="match status" value="1"/>
</dbReference>
<comment type="function">
    <text evidence="15">Functions in the biosynthesis of branched-chain amino acids. Catalyzes the dehydration of (2R,3R)-2,3-dihydroxy-3-methylpentanoate (2,3-dihydroxy-3-methylvalerate) into 2-oxo-3-methylpentanoate (2-oxo-3-methylvalerate) and of (2R)-2,3-dihydroxy-3-methylbutanoate (2,3-dihydroxyisovalerate) into 2-oxo-3-methylbutanoate (2-oxoisovalerate), the penultimate precursor to L-isoleucine and L-valine, respectively.</text>
</comment>
<evidence type="ECO:0000256" key="14">
    <source>
        <dbReference type="ARBA" id="ARBA00029490"/>
    </source>
</evidence>
<dbReference type="HAMAP" id="MF_00012">
    <property type="entry name" value="IlvD"/>
    <property type="match status" value="1"/>
</dbReference>
<dbReference type="InterPro" id="IPR050165">
    <property type="entry name" value="DHAD_IlvD/Edd"/>
</dbReference>
<evidence type="ECO:0000256" key="9">
    <source>
        <dbReference type="ARBA" id="ARBA00023239"/>
    </source>
</evidence>
<evidence type="ECO:0000259" key="17">
    <source>
        <dbReference type="Pfam" id="PF24877"/>
    </source>
</evidence>
<evidence type="ECO:0000313" key="18">
    <source>
        <dbReference type="EMBL" id="NIA53848.1"/>
    </source>
</evidence>
<dbReference type="InterPro" id="IPR056740">
    <property type="entry name" value="ILV_EDD_C"/>
</dbReference>
<feature type="domain" description="Dihydroxy-acid/6-phosphogluconate dehydratase N-terminal" evidence="16">
    <location>
        <begin position="39"/>
        <end position="355"/>
    </location>
</feature>
<dbReference type="Gene3D" id="3.50.30.80">
    <property type="entry name" value="IlvD/EDD C-terminal domain-like"/>
    <property type="match status" value="1"/>
</dbReference>
<evidence type="ECO:0000256" key="2">
    <source>
        <dbReference type="ARBA" id="ARBA00006486"/>
    </source>
</evidence>
<dbReference type="NCBIfam" id="TIGR00110">
    <property type="entry name" value="ilvD"/>
    <property type="match status" value="1"/>
</dbReference>
<keyword evidence="6 15" id="KW-0460">Magnesium</keyword>
<evidence type="ECO:0000256" key="3">
    <source>
        <dbReference type="ARBA" id="ARBA00022605"/>
    </source>
</evidence>
<evidence type="ECO:0000313" key="19">
    <source>
        <dbReference type="Proteomes" id="UP000716322"/>
    </source>
</evidence>
<sequence length="561" mass="59399">MSDPARYNRRSRHVTEGVARSPNRSMYYAMGYQKADFDKPMIGVANGHSTITPCNAGLQKLADAAIATIRDAGANPQVFGTPTISDGMSMGTEGMKFSLISREVIADCIETCVNGQWMDGVVVIGGCDKNMPGGMIALARTNVPGIYVYGGTIKPGHWKGKDLTIVSAFEAVGEFTAGRMTQEDFDGIERNACPSSGSCGGMYTANTMSSSFEALGMSLLYSSTMANPDDEKTASAAQSARVLVDAVKRDLKPRDIITRQSIENAVAVIMATGGSTNAVLHYLAIAHAADVEWTIDDFETIRRKVPVICNLKPSGEYVATDLHRAGGIPQVMKLLLDAGLLHGDCITITGRTLAEELEHVPSAPPAGQDVIRPLDRALYKEGHLAILKGNLSPEGCVAKITGLKNPVITGPARVFDDEYSAMDTILANRINPGDVLVLRYLGPRGGPGMPEMLAPTAALIGKGLGESVGLITDGRFSGGTWGMVVGHVAPEAFEGGTIALVQEGDSITIDAHRQLIQLNVPADEIARRRAAWVRPAPRYTSGVLAKFAALAQPASKGAVTC</sequence>
<evidence type="ECO:0000256" key="4">
    <source>
        <dbReference type="ARBA" id="ARBA00022714"/>
    </source>
</evidence>
<dbReference type="GO" id="GO:0004160">
    <property type="term" value="F:dihydroxy-acid dehydratase activity"/>
    <property type="evidence" value="ECO:0007669"/>
    <property type="project" value="UniProtKB-EC"/>
</dbReference>
<comment type="caution">
    <text evidence="15">Lacks conserved residue(s) required for the propagation of feature annotation.</text>
</comment>
<evidence type="ECO:0000256" key="6">
    <source>
        <dbReference type="ARBA" id="ARBA00022842"/>
    </source>
</evidence>
<dbReference type="PROSITE" id="PS00886">
    <property type="entry name" value="ILVD_EDD_1"/>
    <property type="match status" value="1"/>
</dbReference>
<comment type="catalytic activity">
    <reaction evidence="11">
        <text>(2R)-2,3-dihydroxy-3-methylbutanoate = 3-methyl-2-oxobutanoate + H2O</text>
        <dbReference type="Rhea" id="RHEA:24809"/>
        <dbReference type="ChEBI" id="CHEBI:11851"/>
        <dbReference type="ChEBI" id="CHEBI:15377"/>
        <dbReference type="ChEBI" id="CHEBI:49072"/>
        <dbReference type="EC" id="4.2.1.9"/>
    </reaction>
    <physiologicalReaction direction="left-to-right" evidence="11">
        <dbReference type="Rhea" id="RHEA:24810"/>
    </physiologicalReaction>
</comment>
<comment type="pathway">
    <text evidence="12 15">Amino-acid biosynthesis; L-valine biosynthesis; L-valine from pyruvate: step 3/4.</text>
</comment>
<evidence type="ECO:0000256" key="5">
    <source>
        <dbReference type="ARBA" id="ARBA00022723"/>
    </source>
</evidence>
<feature type="domain" description="Dihydroxy-acid/6-phosphogluconate dehydratase C-terminal" evidence="17">
    <location>
        <begin position="369"/>
        <end position="558"/>
    </location>
</feature>
<comment type="pathway">
    <text evidence="13 15">Amino-acid biosynthesis; L-isoleucine biosynthesis; L-isoleucine from 2-oxobutanoate: step 3/4.</text>
</comment>
<feature type="binding site" evidence="15">
    <location>
        <position position="54"/>
    </location>
    <ligand>
        <name>[2Fe-2S] cluster</name>
        <dbReference type="ChEBI" id="CHEBI:190135"/>
    </ligand>
</feature>
<evidence type="ECO:0000256" key="8">
    <source>
        <dbReference type="ARBA" id="ARBA00023014"/>
    </source>
</evidence>
<dbReference type="SUPFAM" id="SSF52016">
    <property type="entry name" value="LeuD/IlvD-like"/>
    <property type="match status" value="1"/>
</dbReference>
<dbReference type="InterPro" id="IPR000581">
    <property type="entry name" value="ILV_EDD_N"/>
</dbReference>
<evidence type="ECO:0000259" key="16">
    <source>
        <dbReference type="Pfam" id="PF00920"/>
    </source>
</evidence>
<dbReference type="Pfam" id="PF24877">
    <property type="entry name" value="ILV_EDD_C"/>
    <property type="match status" value="1"/>
</dbReference>
<evidence type="ECO:0000256" key="1">
    <source>
        <dbReference type="ARBA" id="ARBA00001946"/>
    </source>
</evidence>
<keyword evidence="19" id="KW-1185">Reference proteome</keyword>
<proteinExistence type="inferred from homology"/>
<protein>
    <recommendedName>
        <fullName evidence="14 15">Dihydroxy-acid dehydratase</fullName>
        <shortName evidence="15">DAD</shortName>
        <ecNumber evidence="14 15">4.2.1.9</ecNumber>
    </recommendedName>
</protein>
<feature type="binding site" evidence="15">
    <location>
        <position position="112"/>
    </location>
    <ligand>
        <name>[2Fe-2S] cluster</name>
        <dbReference type="ChEBI" id="CHEBI:190135"/>
    </ligand>
</feature>
<evidence type="ECO:0000256" key="7">
    <source>
        <dbReference type="ARBA" id="ARBA00023004"/>
    </source>
</evidence>
<dbReference type="SUPFAM" id="SSF143975">
    <property type="entry name" value="IlvD/EDD N-terminal domain-like"/>
    <property type="match status" value="1"/>
</dbReference>
<dbReference type="InterPro" id="IPR020558">
    <property type="entry name" value="DiOHA_6PGluconate_deHydtase_CS"/>
</dbReference>
<evidence type="ECO:0000256" key="12">
    <source>
        <dbReference type="ARBA" id="ARBA00029436"/>
    </source>
</evidence>
<keyword evidence="7 15" id="KW-0408">Iron</keyword>
<dbReference type="InterPro" id="IPR042096">
    <property type="entry name" value="Dihydro-acid_dehy_C"/>
</dbReference>
<dbReference type="InterPro" id="IPR037237">
    <property type="entry name" value="IlvD/EDD_N"/>
</dbReference>
<feature type="binding site" evidence="15">
    <location>
        <position position="86"/>
    </location>
    <ligand>
        <name>Mg(2+)</name>
        <dbReference type="ChEBI" id="CHEBI:18420"/>
    </ligand>
</feature>
<feature type="active site" description="Proton acceptor" evidence="15">
    <location>
        <position position="477"/>
    </location>
</feature>
<comment type="catalytic activity">
    <reaction evidence="15">
        <text>(2R,3R)-2,3-dihydroxy-3-methylpentanoate = (S)-3-methyl-2-oxopentanoate + H2O</text>
        <dbReference type="Rhea" id="RHEA:27694"/>
        <dbReference type="ChEBI" id="CHEBI:15377"/>
        <dbReference type="ChEBI" id="CHEBI:35146"/>
        <dbReference type="ChEBI" id="CHEBI:49258"/>
        <dbReference type="EC" id="4.2.1.9"/>
    </reaction>
</comment>
<keyword evidence="5 15" id="KW-0479">Metal-binding</keyword>
<name>A0ABX0PBD5_9BURK</name>
<comment type="similarity">
    <text evidence="2 15">Belongs to the IlvD/Edd family.</text>
</comment>
<gene>
    <name evidence="15 18" type="primary">ilvD</name>
    <name evidence="18" type="ORF">HAV22_09310</name>
</gene>
<dbReference type="RefSeq" id="WP_166858743.1">
    <property type="nucleotide sequence ID" value="NZ_JAAQOM010000004.1"/>
</dbReference>
<comment type="subunit">
    <text evidence="15">Homodimer.</text>
</comment>
<feature type="binding site" evidence="15">
    <location>
        <position position="128"/>
    </location>
    <ligand>
        <name>Mg(2+)</name>
        <dbReference type="ChEBI" id="CHEBI:18420"/>
    </ligand>
</feature>
<dbReference type="Proteomes" id="UP000716322">
    <property type="component" value="Unassembled WGS sequence"/>
</dbReference>